<dbReference type="AlphaFoldDB" id="A0AAD4ITF8"/>
<dbReference type="Pfam" id="PF02298">
    <property type="entry name" value="Cu_bind_like"/>
    <property type="match status" value="1"/>
</dbReference>
<protein>
    <submittedName>
        <fullName evidence="5">Cupredoxin superfamily protein</fullName>
    </submittedName>
</protein>
<dbReference type="PANTHER" id="PTHR33021">
    <property type="entry name" value="BLUE COPPER PROTEIN"/>
    <property type="match status" value="1"/>
</dbReference>
<dbReference type="SUPFAM" id="SSF49503">
    <property type="entry name" value="Cupredoxins"/>
    <property type="match status" value="1"/>
</dbReference>
<accession>A0AAD4ITF8</accession>
<reference evidence="5 6" key="1">
    <citation type="journal article" date="2021" name="Nat. Commun.">
        <title>Incipient diploidization of the medicinal plant Perilla within 10,000 years.</title>
        <authorList>
            <person name="Zhang Y."/>
            <person name="Shen Q."/>
            <person name="Leng L."/>
            <person name="Zhang D."/>
            <person name="Chen S."/>
            <person name="Shi Y."/>
            <person name="Ning Z."/>
            <person name="Chen S."/>
        </authorList>
    </citation>
    <scope>NUCLEOTIDE SEQUENCE [LARGE SCALE GENOMIC DNA]</scope>
    <source>
        <strain evidence="6">cv. PC099</strain>
    </source>
</reference>
<keyword evidence="1" id="KW-0479">Metal-binding</keyword>
<dbReference type="InterPro" id="IPR003245">
    <property type="entry name" value="Phytocyanin_dom"/>
</dbReference>
<dbReference type="GO" id="GO:0009055">
    <property type="term" value="F:electron transfer activity"/>
    <property type="evidence" value="ECO:0007669"/>
    <property type="project" value="InterPro"/>
</dbReference>
<keyword evidence="6" id="KW-1185">Reference proteome</keyword>
<evidence type="ECO:0000256" key="1">
    <source>
        <dbReference type="ARBA" id="ARBA00022723"/>
    </source>
</evidence>
<dbReference type="EMBL" id="SDAM02002926">
    <property type="protein sequence ID" value="KAH6820905.1"/>
    <property type="molecule type" value="Genomic_DNA"/>
</dbReference>
<dbReference type="InterPro" id="IPR039391">
    <property type="entry name" value="Phytocyanin-like"/>
</dbReference>
<dbReference type="InterPro" id="IPR008972">
    <property type="entry name" value="Cupredoxin"/>
</dbReference>
<dbReference type="Gene3D" id="2.60.40.420">
    <property type="entry name" value="Cupredoxins - blue copper proteins"/>
    <property type="match status" value="1"/>
</dbReference>
<dbReference type="Proteomes" id="UP001190926">
    <property type="component" value="Unassembled WGS sequence"/>
</dbReference>
<evidence type="ECO:0000313" key="5">
    <source>
        <dbReference type="EMBL" id="KAH6820905.1"/>
    </source>
</evidence>
<evidence type="ECO:0000256" key="3">
    <source>
        <dbReference type="ARBA" id="ARBA00023180"/>
    </source>
</evidence>
<keyword evidence="3" id="KW-0325">Glycoprotein</keyword>
<dbReference type="InterPro" id="IPR028871">
    <property type="entry name" value="BlueCu_1_BS"/>
</dbReference>
<dbReference type="PROSITE" id="PS51485">
    <property type="entry name" value="PHYTOCYANIN"/>
    <property type="match status" value="1"/>
</dbReference>
<name>A0AAD4ITF8_PERFH</name>
<dbReference type="FunFam" id="2.60.40.420:FF:000003">
    <property type="entry name" value="Blue copper"/>
    <property type="match status" value="1"/>
</dbReference>
<dbReference type="GO" id="GO:0005886">
    <property type="term" value="C:plasma membrane"/>
    <property type="evidence" value="ECO:0007669"/>
    <property type="project" value="TreeGrafter"/>
</dbReference>
<dbReference type="GO" id="GO:0046872">
    <property type="term" value="F:metal ion binding"/>
    <property type="evidence" value="ECO:0007669"/>
    <property type="project" value="UniProtKB-KW"/>
</dbReference>
<proteinExistence type="predicted"/>
<feature type="domain" description="Phytocyanin" evidence="4">
    <location>
        <begin position="10"/>
        <end position="111"/>
    </location>
</feature>
<dbReference type="PANTHER" id="PTHR33021:SF339">
    <property type="entry name" value="OS07G0570600 PROTEIN"/>
    <property type="match status" value="1"/>
</dbReference>
<evidence type="ECO:0000313" key="6">
    <source>
        <dbReference type="Proteomes" id="UP001190926"/>
    </source>
</evidence>
<evidence type="ECO:0000259" key="4">
    <source>
        <dbReference type="PROSITE" id="PS51485"/>
    </source>
</evidence>
<gene>
    <name evidence="5" type="ORF">C2S53_010247</name>
</gene>
<keyword evidence="2" id="KW-0186">Copper</keyword>
<organism evidence="5 6">
    <name type="scientific">Perilla frutescens var. hirtella</name>
    <name type="common">Perilla citriodora</name>
    <name type="synonym">Perilla setoyensis</name>
    <dbReference type="NCBI Taxonomy" id="608512"/>
    <lineage>
        <taxon>Eukaryota</taxon>
        <taxon>Viridiplantae</taxon>
        <taxon>Streptophyta</taxon>
        <taxon>Embryophyta</taxon>
        <taxon>Tracheophyta</taxon>
        <taxon>Spermatophyta</taxon>
        <taxon>Magnoliopsida</taxon>
        <taxon>eudicotyledons</taxon>
        <taxon>Gunneridae</taxon>
        <taxon>Pentapetalae</taxon>
        <taxon>asterids</taxon>
        <taxon>lamiids</taxon>
        <taxon>Lamiales</taxon>
        <taxon>Lamiaceae</taxon>
        <taxon>Nepetoideae</taxon>
        <taxon>Elsholtzieae</taxon>
        <taxon>Perilla</taxon>
    </lineage>
</organism>
<sequence length="163" mass="18275">MTLFGATIAANHEIGDVAGWTAAGTVDYTNWASTNNFQVGDRLDFKYNQQFHNVMEVSCQEFESCNSSSPIITYTTGDDTVELSSTGHRYFLCSTPGHCDAGQKLHIFVHCHEDDGAASSDLSPLDHRRNLSPFINTINPFIQLVLWFNVWHMFVQSCFALLF</sequence>
<dbReference type="PROSITE" id="PS00196">
    <property type="entry name" value="COPPER_BLUE"/>
    <property type="match status" value="1"/>
</dbReference>
<comment type="caution">
    <text evidence="5">The sequence shown here is derived from an EMBL/GenBank/DDBJ whole genome shotgun (WGS) entry which is preliminary data.</text>
</comment>
<evidence type="ECO:0000256" key="2">
    <source>
        <dbReference type="ARBA" id="ARBA00023008"/>
    </source>
</evidence>